<reference evidence="2" key="1">
    <citation type="submission" date="2020-04" db="EMBL/GenBank/DDBJ databases">
        <title>Analysis of mating type loci in Filobasidium floriforme.</title>
        <authorList>
            <person name="Nowrousian M."/>
        </authorList>
    </citation>
    <scope>NUCLEOTIDE SEQUENCE</scope>
    <source>
        <strain evidence="2">CBS 6242</strain>
    </source>
</reference>
<feature type="compositionally biased region" description="Low complexity" evidence="1">
    <location>
        <begin position="323"/>
        <end position="336"/>
    </location>
</feature>
<feature type="region of interest" description="Disordered" evidence="1">
    <location>
        <begin position="314"/>
        <end position="345"/>
    </location>
</feature>
<accession>A0A8K0NS07</accession>
<evidence type="ECO:0000256" key="1">
    <source>
        <dbReference type="SAM" id="MobiDB-lite"/>
    </source>
</evidence>
<evidence type="ECO:0000313" key="3">
    <source>
        <dbReference type="Proteomes" id="UP000812966"/>
    </source>
</evidence>
<evidence type="ECO:0000313" key="2">
    <source>
        <dbReference type="EMBL" id="KAG7562325.1"/>
    </source>
</evidence>
<feature type="region of interest" description="Disordered" evidence="1">
    <location>
        <begin position="1"/>
        <end position="29"/>
    </location>
</feature>
<keyword evidence="3" id="KW-1185">Reference proteome</keyword>
<dbReference type="Proteomes" id="UP000812966">
    <property type="component" value="Unassembled WGS sequence"/>
</dbReference>
<feature type="region of interest" description="Disordered" evidence="1">
    <location>
        <begin position="65"/>
        <end position="159"/>
    </location>
</feature>
<feature type="region of interest" description="Disordered" evidence="1">
    <location>
        <begin position="221"/>
        <end position="246"/>
    </location>
</feature>
<dbReference type="AlphaFoldDB" id="A0A8K0NS07"/>
<sequence>MSQESKTVDNERKELPRAGGSGVAMSHREGKYIIQVTPEYFDTRQRRWIASRTVRTIAPEYMSPVGASSTGVHPTPIQKDTSVNGERVQEANSSTNTQSISIATSENRREHSLGLQGGRPVAAPRSSLAVVQPTATTGDKRKHNELEKDSPAGKENDQAVNKRHRLGQFSVNIDVRWGDETKAEKYTMKNECAPYKDLEGMFNRSRDEVLARYQRRALGLSKDDDLPKTESEAPESETSKAKREAAETKAIDDRYYNLANRRIDVEMKEVLLVKEQRWRTEAEAKLVEVKLAEVKLVEARLHLQWAKNENLRIRNNGRGKGRTGNTDSDFSTSDLSDLSDEGSDW</sequence>
<protein>
    <submittedName>
        <fullName evidence="2">Uncharacterized protein</fullName>
    </submittedName>
</protein>
<feature type="compositionally biased region" description="Basic and acidic residues" evidence="1">
    <location>
        <begin position="1"/>
        <end position="16"/>
    </location>
</feature>
<proteinExistence type="predicted"/>
<feature type="compositionally biased region" description="Basic and acidic residues" evidence="1">
    <location>
        <begin position="138"/>
        <end position="157"/>
    </location>
</feature>
<organism evidence="2 3">
    <name type="scientific">Filobasidium floriforme</name>
    <dbReference type="NCBI Taxonomy" id="5210"/>
    <lineage>
        <taxon>Eukaryota</taxon>
        <taxon>Fungi</taxon>
        <taxon>Dikarya</taxon>
        <taxon>Basidiomycota</taxon>
        <taxon>Agaricomycotina</taxon>
        <taxon>Tremellomycetes</taxon>
        <taxon>Filobasidiales</taxon>
        <taxon>Filobasidiaceae</taxon>
        <taxon>Filobasidium</taxon>
    </lineage>
</organism>
<name>A0A8K0NS07_9TREE</name>
<feature type="compositionally biased region" description="Polar residues" evidence="1">
    <location>
        <begin position="66"/>
        <end position="105"/>
    </location>
</feature>
<comment type="caution">
    <text evidence="2">The sequence shown here is derived from an EMBL/GenBank/DDBJ whole genome shotgun (WGS) entry which is preliminary data.</text>
</comment>
<dbReference type="EMBL" id="JABELV010000034">
    <property type="protein sequence ID" value="KAG7562325.1"/>
    <property type="molecule type" value="Genomic_DNA"/>
</dbReference>
<gene>
    <name evidence="2" type="ORF">FFLO_02217</name>
</gene>